<dbReference type="Proteomes" id="UP001144256">
    <property type="component" value="Unassembled WGS sequence"/>
</dbReference>
<name>A0A9W5YBH7_9FIRM</name>
<dbReference type="EMBL" id="BRLB01000001">
    <property type="protein sequence ID" value="GKX28228.1"/>
    <property type="molecule type" value="Genomic_DNA"/>
</dbReference>
<dbReference type="Gene3D" id="2.60.120.1390">
    <property type="match status" value="2"/>
</dbReference>
<dbReference type="InterPro" id="IPR021345">
    <property type="entry name" value="DUF2961"/>
</dbReference>
<organism evidence="1 2">
    <name type="scientific">Vallitalea longa</name>
    <dbReference type="NCBI Taxonomy" id="2936439"/>
    <lineage>
        <taxon>Bacteria</taxon>
        <taxon>Bacillati</taxon>
        <taxon>Bacillota</taxon>
        <taxon>Clostridia</taxon>
        <taxon>Lachnospirales</taxon>
        <taxon>Vallitaleaceae</taxon>
        <taxon>Vallitalea</taxon>
    </lineage>
</organism>
<evidence type="ECO:0008006" key="3">
    <source>
        <dbReference type="Google" id="ProtNLM"/>
    </source>
</evidence>
<comment type="caution">
    <text evidence="1">The sequence shown here is derived from an EMBL/GenBank/DDBJ whole genome shotgun (WGS) entry which is preliminary data.</text>
</comment>
<dbReference type="Pfam" id="PF11175">
    <property type="entry name" value="DUF2961"/>
    <property type="match status" value="1"/>
</dbReference>
<protein>
    <recommendedName>
        <fullName evidence="3">DUF2961 domain-containing protein</fullName>
    </recommendedName>
</protein>
<evidence type="ECO:0000313" key="1">
    <source>
        <dbReference type="EMBL" id="GKX28228.1"/>
    </source>
</evidence>
<dbReference type="RefSeq" id="WP_281812304.1">
    <property type="nucleotide sequence ID" value="NZ_BRLB01000001.1"/>
</dbReference>
<proteinExistence type="predicted"/>
<reference evidence="1" key="1">
    <citation type="submission" date="2022-06" db="EMBL/GenBank/DDBJ databases">
        <title>Vallitalea longa sp. nov., an anaerobic bacterium isolated from marine sediment.</title>
        <authorList>
            <person name="Hirano S."/>
            <person name="Terahara T."/>
            <person name="Mori K."/>
            <person name="Hamada M."/>
            <person name="Matsumoto R."/>
            <person name="Kobayashi T."/>
        </authorList>
    </citation>
    <scope>NUCLEOTIDE SEQUENCE</scope>
    <source>
        <strain evidence="1">SH18-1</strain>
    </source>
</reference>
<evidence type="ECO:0000313" key="2">
    <source>
        <dbReference type="Proteomes" id="UP001144256"/>
    </source>
</evidence>
<dbReference type="AlphaFoldDB" id="A0A9W5YBH7"/>
<sequence>MMNRGNSIESLFYLNNCRSKRVSSYDKTGGNHDWMDLESGETKIVAQIKGAGIIRHVWCTAWVGNENWVEEEYVLRKLVLRMYWDSEEHPSVEVPLGDLFGIGHSVSKNYSSMALSMSPQDGRALNCFFPMPFAKGAKITIESNCINHCNFYFYIDYEEYDKLPDEAEIAYFHAKWNREYNTYGWAPIEPGLLDREKANVPEEPKWVPAAWLKKNTDGKDNYVILEAEGKGKFVGCNLNIDVFEHQANDWYGEGDDMIFIDGEPWPPSLHGTGTEDYFNTAFCPTQEFCTPWHGLTVYSGDEAGFKWGGKNSMYRLHVNDPIYFNESIKVTIEHGHGNKLSNDYSSTAYWYQTEPHKAFSELLPLEQRLPRRNPWEKKKEE</sequence>
<gene>
    <name evidence="1" type="ORF">SH1V18_07080</name>
</gene>
<accession>A0A9W5YBH7</accession>
<keyword evidence="2" id="KW-1185">Reference proteome</keyword>